<reference evidence="15" key="1">
    <citation type="journal article" date="2022" name="DNA Res.">
        <title>Genome analysis of five recently described species of the CUG-Ser clade uncovers Candida theae as a new hybrid lineage with pathogenic potential in the Candida parapsilosis species complex.</title>
        <authorList>
            <person name="Mixao V."/>
            <person name="Del Olmo V."/>
            <person name="Hegedusova E."/>
            <person name="Saus E."/>
            <person name="Pryszcz L."/>
            <person name="Cillingova A."/>
            <person name="Nosek J."/>
            <person name="Gabaldon T."/>
        </authorList>
    </citation>
    <scope>NUCLEOTIDE SEQUENCE</scope>
    <source>
        <strain evidence="15">CBS 10844</strain>
    </source>
</reference>
<comment type="cofactor">
    <cofactor evidence="1 11">
        <name>FAD</name>
        <dbReference type="ChEBI" id="CHEBI:57692"/>
    </cofactor>
</comment>
<dbReference type="Proteomes" id="UP001202479">
    <property type="component" value="Unassembled WGS sequence"/>
</dbReference>
<evidence type="ECO:0000256" key="2">
    <source>
        <dbReference type="ARBA" id="ARBA00022630"/>
    </source>
</evidence>
<gene>
    <name evidence="11" type="primary">BNA4</name>
    <name evidence="15" type="ORF">KGF56_004687</name>
</gene>
<evidence type="ECO:0000256" key="6">
    <source>
        <dbReference type="ARBA" id="ARBA00022857"/>
    </source>
</evidence>
<evidence type="ECO:0000256" key="5">
    <source>
        <dbReference type="ARBA" id="ARBA00022827"/>
    </source>
</evidence>
<dbReference type="GO" id="GO:0034354">
    <property type="term" value="P:'de novo' NAD+ biosynthetic process from L-tryptophan"/>
    <property type="evidence" value="ECO:0007669"/>
    <property type="project" value="UniProtKB-UniRule"/>
</dbReference>
<keyword evidence="13" id="KW-1133">Transmembrane helix</keyword>
<dbReference type="PROSITE" id="PS51257">
    <property type="entry name" value="PROKAR_LIPOPROTEIN"/>
    <property type="match status" value="1"/>
</dbReference>
<dbReference type="EC" id="1.14.13.9" evidence="11"/>
<dbReference type="HAMAP" id="MF_01971">
    <property type="entry name" value="Kynurenine_monooxygenase"/>
    <property type="match status" value="1"/>
</dbReference>
<keyword evidence="6 11" id="KW-0521">NADP</keyword>
<keyword evidence="7 11" id="KW-0560">Oxidoreductase</keyword>
<evidence type="ECO:0000256" key="8">
    <source>
        <dbReference type="ARBA" id="ARBA00023033"/>
    </source>
</evidence>
<keyword evidence="13" id="KW-0812">Transmembrane</keyword>
<protein>
    <recommendedName>
        <fullName evidence="11">Kynurenine 3-monooxygenase</fullName>
        <ecNumber evidence="11">1.14.13.9</ecNumber>
    </recommendedName>
    <alternativeName>
        <fullName evidence="11">Biosynthesis of nicotinic acid protein 4</fullName>
    </alternativeName>
    <alternativeName>
        <fullName evidence="11">Kynurenine 3-hydroxylase</fullName>
    </alternativeName>
</protein>
<evidence type="ECO:0000256" key="11">
    <source>
        <dbReference type="HAMAP-Rule" id="MF_03018"/>
    </source>
</evidence>
<dbReference type="GO" id="GO:0004502">
    <property type="term" value="F:kynurenine 3-monooxygenase activity"/>
    <property type="evidence" value="ECO:0007669"/>
    <property type="project" value="UniProtKB-UniRule"/>
</dbReference>
<keyword evidence="9 11" id="KW-0496">Mitochondrion</keyword>
<keyword evidence="8 11" id="KW-0503">Monooxygenase</keyword>
<dbReference type="EMBL" id="JAHUZD010000143">
    <property type="protein sequence ID" value="KAI3402595.1"/>
    <property type="molecule type" value="Genomic_DNA"/>
</dbReference>
<dbReference type="FunFam" id="3.50.50.60:FF:000129">
    <property type="entry name" value="Kynurenine 3-monooxygenase"/>
    <property type="match status" value="1"/>
</dbReference>
<dbReference type="SUPFAM" id="SSF51905">
    <property type="entry name" value="FAD/NAD(P)-binding domain"/>
    <property type="match status" value="1"/>
</dbReference>
<dbReference type="GO" id="GO:0006569">
    <property type="term" value="P:L-tryptophan catabolic process"/>
    <property type="evidence" value="ECO:0007669"/>
    <property type="project" value="UniProtKB-UniRule"/>
</dbReference>
<keyword evidence="11 13" id="KW-0472">Membrane</keyword>
<evidence type="ECO:0000256" key="7">
    <source>
        <dbReference type="ARBA" id="ARBA00023002"/>
    </source>
</evidence>
<comment type="catalytic activity">
    <reaction evidence="10 11">
        <text>L-kynurenine + NADPH + O2 + H(+) = 3-hydroxy-L-kynurenine + NADP(+) + H2O</text>
        <dbReference type="Rhea" id="RHEA:20545"/>
        <dbReference type="ChEBI" id="CHEBI:15377"/>
        <dbReference type="ChEBI" id="CHEBI:15378"/>
        <dbReference type="ChEBI" id="CHEBI:15379"/>
        <dbReference type="ChEBI" id="CHEBI:57783"/>
        <dbReference type="ChEBI" id="CHEBI:57959"/>
        <dbReference type="ChEBI" id="CHEBI:58125"/>
        <dbReference type="ChEBI" id="CHEBI:58349"/>
        <dbReference type="EC" id="1.14.13.9"/>
    </reaction>
</comment>
<dbReference type="PRINTS" id="PR00420">
    <property type="entry name" value="RNGMNOXGNASE"/>
</dbReference>
<organism evidence="15 16">
    <name type="scientific">Candida oxycetoniae</name>
    <dbReference type="NCBI Taxonomy" id="497107"/>
    <lineage>
        <taxon>Eukaryota</taxon>
        <taxon>Fungi</taxon>
        <taxon>Dikarya</taxon>
        <taxon>Ascomycota</taxon>
        <taxon>Saccharomycotina</taxon>
        <taxon>Pichiomycetes</taxon>
        <taxon>Debaryomycetaceae</taxon>
        <taxon>Candida/Lodderomyces clade</taxon>
        <taxon>Candida</taxon>
    </lineage>
</organism>
<dbReference type="Gene3D" id="3.50.50.60">
    <property type="entry name" value="FAD/NAD(P)-binding domain"/>
    <property type="match status" value="1"/>
</dbReference>
<comment type="caution">
    <text evidence="15">The sequence shown here is derived from an EMBL/GenBank/DDBJ whole genome shotgun (WGS) entry which is preliminary data.</text>
</comment>
<feature type="domain" description="FAD-binding" evidence="14">
    <location>
        <begin position="10"/>
        <end position="355"/>
    </location>
</feature>
<evidence type="ECO:0000256" key="10">
    <source>
        <dbReference type="ARBA" id="ARBA00047818"/>
    </source>
</evidence>
<dbReference type="GO" id="GO:0043420">
    <property type="term" value="P:anthranilate metabolic process"/>
    <property type="evidence" value="ECO:0007669"/>
    <property type="project" value="UniProtKB-UniRule"/>
</dbReference>
<dbReference type="GO" id="GO:0005741">
    <property type="term" value="C:mitochondrial outer membrane"/>
    <property type="evidence" value="ECO:0007669"/>
    <property type="project" value="UniProtKB-SubCell"/>
</dbReference>
<dbReference type="GO" id="GO:0019805">
    <property type="term" value="P:quinolinate biosynthetic process"/>
    <property type="evidence" value="ECO:0007669"/>
    <property type="project" value="UniProtKB-UniRule"/>
</dbReference>
<feature type="region of interest" description="Disordered" evidence="12">
    <location>
        <begin position="147"/>
        <end position="172"/>
    </location>
</feature>
<evidence type="ECO:0000256" key="4">
    <source>
        <dbReference type="ARBA" id="ARBA00022787"/>
    </source>
</evidence>
<comment type="function">
    <text evidence="11">Catalyzes the hydroxylation of L-kynurenine (L-Kyn) to form 3-hydroxy-L-kynurenine (L-3OHKyn). Required for synthesis of quinolinic acid.</text>
</comment>
<comment type="subcellular location">
    <subcellularLocation>
        <location evidence="11">Mitochondrion outer membrane</location>
    </subcellularLocation>
</comment>
<evidence type="ECO:0000313" key="15">
    <source>
        <dbReference type="EMBL" id="KAI3402595.1"/>
    </source>
</evidence>
<proteinExistence type="inferred from homology"/>
<dbReference type="GO" id="GO:0070189">
    <property type="term" value="P:kynurenine metabolic process"/>
    <property type="evidence" value="ECO:0007669"/>
    <property type="project" value="TreeGrafter"/>
</dbReference>
<keyword evidence="5 11" id="KW-0274">FAD</keyword>
<evidence type="ECO:0000256" key="1">
    <source>
        <dbReference type="ARBA" id="ARBA00001974"/>
    </source>
</evidence>
<keyword evidence="2 11" id="KW-0285">Flavoprotein</keyword>
<comment type="similarity">
    <text evidence="11">Belongs to the aromatic-ring hydroxylase family. KMO subfamily.</text>
</comment>
<evidence type="ECO:0000313" key="16">
    <source>
        <dbReference type="Proteomes" id="UP001202479"/>
    </source>
</evidence>
<dbReference type="GO" id="GO:0071949">
    <property type="term" value="F:FAD binding"/>
    <property type="evidence" value="ECO:0007669"/>
    <property type="project" value="InterPro"/>
</dbReference>
<evidence type="ECO:0000256" key="3">
    <source>
        <dbReference type="ARBA" id="ARBA00022642"/>
    </source>
</evidence>
<accession>A0AAI9STE9</accession>
<feature type="transmembrane region" description="Helical" evidence="13">
    <location>
        <begin position="12"/>
        <end position="33"/>
    </location>
</feature>
<dbReference type="PANTHER" id="PTHR46028:SF2">
    <property type="entry name" value="KYNURENINE 3-MONOOXYGENASE"/>
    <property type="match status" value="1"/>
</dbReference>
<evidence type="ECO:0000256" key="13">
    <source>
        <dbReference type="SAM" id="Phobius"/>
    </source>
</evidence>
<evidence type="ECO:0000259" key="14">
    <source>
        <dbReference type="Pfam" id="PF01494"/>
    </source>
</evidence>
<name>A0AAI9STE9_9ASCO</name>
<sequence length="485" mass="55371">MDKIKEKEGTKIGVVGAGLVGCLAALAFVSKGYKVTLFESRPDPKLADASQRNLRSINLAVSNRGIRALRYVDDELAEKVLSRVTPMKGRMIHDITGLKQESQLYGLNGECINSIDRAFLNNLLLDELRSKNVELYFEHKLVKLSNMDRGGDRGGDQDQDQDQGHGQQEQRPVIEVVDTKGKLEKYEFDYIIGADGAHSQFRYQMQKHMRMDFSQKYIDMQYIELYIPPDGVNKFSIDPNHLHIWPRHKFMLIALANEDGSFTTTFFSPWSVIESIKSSKEFVEFFKENFPDAVKLIGEEALAEAYVKNPRGSLMQVSAFPYNSPQGKALIIGDAAHSMVPFYGQGMNCGFEDVRIMMELIDKHKSIEQAFVEYSPLRKKDLDAICTLALENYYEMSSKVTNVWYLAKKKIDYSLGRWLKNKWLPLYTMISFRDDIPYSKAVEIEKAQSRIITNLQIGIFSSVLVYGIVQGLNLYDKFNVRNMTS</sequence>
<dbReference type="Pfam" id="PF01494">
    <property type="entry name" value="FAD_binding_3"/>
    <property type="match status" value="1"/>
</dbReference>
<dbReference type="PANTHER" id="PTHR46028">
    <property type="entry name" value="KYNURENINE 3-MONOOXYGENASE"/>
    <property type="match status" value="1"/>
</dbReference>
<keyword evidence="16" id="KW-1185">Reference proteome</keyword>
<comment type="pathway">
    <text evidence="11">Cofactor biosynthesis; NAD(+) biosynthesis; quinolinate from L-kynurenine: step 1/3.</text>
</comment>
<evidence type="ECO:0000256" key="12">
    <source>
        <dbReference type="SAM" id="MobiDB-lite"/>
    </source>
</evidence>
<dbReference type="InterPro" id="IPR002938">
    <property type="entry name" value="FAD-bd"/>
</dbReference>
<dbReference type="AlphaFoldDB" id="A0AAI9STE9"/>
<dbReference type="InterPro" id="IPR036188">
    <property type="entry name" value="FAD/NAD-bd_sf"/>
</dbReference>
<evidence type="ECO:0000256" key="9">
    <source>
        <dbReference type="ARBA" id="ARBA00023128"/>
    </source>
</evidence>
<keyword evidence="3 11" id="KW-0662">Pyridine nucleotide biosynthesis</keyword>
<dbReference type="InterPro" id="IPR027545">
    <property type="entry name" value="Kynurenine_monooxygenase"/>
</dbReference>
<keyword evidence="4 11" id="KW-1000">Mitochondrion outer membrane</keyword>